<dbReference type="Proteomes" id="UP001488838">
    <property type="component" value="Unassembled WGS sequence"/>
</dbReference>
<accession>A0AAW0K9P9</accession>
<reference evidence="1 2" key="1">
    <citation type="journal article" date="2023" name="bioRxiv">
        <title>Conserved and derived expression patterns and positive selection on dental genes reveal complex evolutionary context of ever-growing rodent molars.</title>
        <authorList>
            <person name="Calamari Z.T."/>
            <person name="Song A."/>
            <person name="Cohen E."/>
            <person name="Akter M."/>
            <person name="Roy R.D."/>
            <person name="Hallikas O."/>
            <person name="Christensen M.M."/>
            <person name="Li P."/>
            <person name="Marangoni P."/>
            <person name="Jernvall J."/>
            <person name="Klein O.D."/>
        </authorList>
    </citation>
    <scope>NUCLEOTIDE SEQUENCE [LARGE SCALE GENOMIC DNA]</scope>
    <source>
        <strain evidence="1">V071</strain>
    </source>
</reference>
<evidence type="ECO:0000313" key="2">
    <source>
        <dbReference type="Proteomes" id="UP001488838"/>
    </source>
</evidence>
<gene>
    <name evidence="1" type="ORF">U0070_003968</name>
</gene>
<name>A0AAW0K9P9_MYOGA</name>
<feature type="non-terminal residue" evidence="1">
    <location>
        <position position="70"/>
    </location>
</feature>
<organism evidence="1 2">
    <name type="scientific">Myodes glareolus</name>
    <name type="common">Bank vole</name>
    <name type="synonym">Clethrionomys glareolus</name>
    <dbReference type="NCBI Taxonomy" id="447135"/>
    <lineage>
        <taxon>Eukaryota</taxon>
        <taxon>Metazoa</taxon>
        <taxon>Chordata</taxon>
        <taxon>Craniata</taxon>
        <taxon>Vertebrata</taxon>
        <taxon>Euteleostomi</taxon>
        <taxon>Mammalia</taxon>
        <taxon>Eutheria</taxon>
        <taxon>Euarchontoglires</taxon>
        <taxon>Glires</taxon>
        <taxon>Rodentia</taxon>
        <taxon>Myomorpha</taxon>
        <taxon>Muroidea</taxon>
        <taxon>Cricetidae</taxon>
        <taxon>Arvicolinae</taxon>
        <taxon>Myodes</taxon>
    </lineage>
</organism>
<dbReference type="AlphaFoldDB" id="A0AAW0K9P9"/>
<comment type="caution">
    <text evidence="1">The sequence shown here is derived from an EMBL/GenBank/DDBJ whole genome shotgun (WGS) entry which is preliminary data.</text>
</comment>
<evidence type="ECO:0000313" key="1">
    <source>
        <dbReference type="EMBL" id="KAK7835877.1"/>
    </source>
</evidence>
<protein>
    <submittedName>
        <fullName evidence="1">Uncharacterized protein</fullName>
    </submittedName>
</protein>
<proteinExistence type="predicted"/>
<sequence length="70" mass="7950">MERGSYFQFCGIPMCTVSPEHLPKVLGADCCLFIFRYLAIYSELSLLVTAMNSTQKKMNLPSRHRGPTYS</sequence>
<keyword evidence="2" id="KW-1185">Reference proteome</keyword>
<dbReference type="EMBL" id="JBBHLL010000001">
    <property type="protein sequence ID" value="KAK7835877.1"/>
    <property type="molecule type" value="Genomic_DNA"/>
</dbReference>